<dbReference type="EC" id="3.6.1.27" evidence="3"/>
<protein>
    <submittedName>
        <fullName evidence="3">Undecaprenyl-diphosphatase</fullName>
        <ecNumber evidence="3">3.6.1.27</ecNumber>
    </submittedName>
</protein>
<keyword evidence="1" id="KW-1133">Transmembrane helix</keyword>
<dbReference type="InterPro" id="IPR000326">
    <property type="entry name" value="PAP2/HPO"/>
</dbReference>
<dbReference type="RefSeq" id="WP_246811926.1">
    <property type="nucleotide sequence ID" value="NZ_JAGGMB010000002.1"/>
</dbReference>
<dbReference type="EMBL" id="JAGGMB010000002">
    <property type="protein sequence ID" value="MBP2076647.1"/>
    <property type="molecule type" value="Genomic_DNA"/>
</dbReference>
<evidence type="ECO:0000313" key="3">
    <source>
        <dbReference type="EMBL" id="MBP2076647.1"/>
    </source>
</evidence>
<dbReference type="SUPFAM" id="SSF48317">
    <property type="entry name" value="Acid phosphatase/Vanadium-dependent haloperoxidase"/>
    <property type="match status" value="1"/>
</dbReference>
<evidence type="ECO:0000259" key="2">
    <source>
        <dbReference type="SMART" id="SM00014"/>
    </source>
</evidence>
<organism evidence="3 4">
    <name type="scientific">Oceanobacillus polygoni</name>
    <dbReference type="NCBI Taxonomy" id="1235259"/>
    <lineage>
        <taxon>Bacteria</taxon>
        <taxon>Bacillati</taxon>
        <taxon>Bacillota</taxon>
        <taxon>Bacilli</taxon>
        <taxon>Bacillales</taxon>
        <taxon>Bacillaceae</taxon>
        <taxon>Oceanobacillus</taxon>
    </lineage>
</organism>
<proteinExistence type="predicted"/>
<accession>A0A9X1CF70</accession>
<evidence type="ECO:0000256" key="1">
    <source>
        <dbReference type="SAM" id="Phobius"/>
    </source>
</evidence>
<keyword evidence="3" id="KW-0378">Hydrolase</keyword>
<sequence>MQIVNGYVPYIDRWSSQFIERLHDSIIYQPFRLVTDLGSESFLIPFVVVMTIVLSVLLKKWFVAILFPGGVLLTHQLNMFIKGVVVRERPSISVAANAEGYSFPSGHAMISIVCYGLIAYLLIKKMKSHVLIVITQTTFTILIFLIGVSRYVINVHYLTDIVAGFAIGFICLVGLIYVYEKLESVLSRS</sequence>
<dbReference type="GO" id="GO:0050380">
    <property type="term" value="F:undecaprenyl-diphosphatase activity"/>
    <property type="evidence" value="ECO:0007669"/>
    <property type="project" value="UniProtKB-EC"/>
</dbReference>
<gene>
    <name evidence="3" type="ORF">J2Z64_000859</name>
</gene>
<keyword evidence="1" id="KW-0472">Membrane</keyword>
<dbReference type="CDD" id="cd03392">
    <property type="entry name" value="PAP2_like_2"/>
    <property type="match status" value="1"/>
</dbReference>
<keyword evidence="1" id="KW-0812">Transmembrane</keyword>
<reference evidence="3" key="1">
    <citation type="submission" date="2021-03" db="EMBL/GenBank/DDBJ databases">
        <title>Genomic Encyclopedia of Type Strains, Phase IV (KMG-IV): sequencing the most valuable type-strain genomes for metagenomic binning, comparative biology and taxonomic classification.</title>
        <authorList>
            <person name="Goeker M."/>
        </authorList>
    </citation>
    <scope>NUCLEOTIDE SEQUENCE</scope>
    <source>
        <strain evidence="3">DSM 107338</strain>
    </source>
</reference>
<dbReference type="Pfam" id="PF01569">
    <property type="entry name" value="PAP2"/>
    <property type="match status" value="1"/>
</dbReference>
<feature type="transmembrane region" description="Helical" evidence="1">
    <location>
        <begin position="42"/>
        <end position="58"/>
    </location>
</feature>
<dbReference type="Gene3D" id="1.20.144.10">
    <property type="entry name" value="Phosphatidic acid phosphatase type 2/haloperoxidase"/>
    <property type="match status" value="2"/>
</dbReference>
<evidence type="ECO:0000313" key="4">
    <source>
        <dbReference type="Proteomes" id="UP001138793"/>
    </source>
</evidence>
<dbReference type="AlphaFoldDB" id="A0A9X1CF70"/>
<dbReference type="InterPro" id="IPR036938">
    <property type="entry name" value="PAP2/HPO_sf"/>
</dbReference>
<dbReference type="SMART" id="SM00014">
    <property type="entry name" value="acidPPc"/>
    <property type="match status" value="1"/>
</dbReference>
<dbReference type="PANTHER" id="PTHR14969">
    <property type="entry name" value="SPHINGOSINE-1-PHOSPHATE PHOSPHOHYDROLASE"/>
    <property type="match status" value="1"/>
</dbReference>
<feature type="transmembrane region" description="Helical" evidence="1">
    <location>
        <begin position="105"/>
        <end position="123"/>
    </location>
</feature>
<feature type="transmembrane region" description="Helical" evidence="1">
    <location>
        <begin position="130"/>
        <end position="149"/>
    </location>
</feature>
<comment type="caution">
    <text evidence="3">The sequence shown here is derived from an EMBL/GenBank/DDBJ whole genome shotgun (WGS) entry which is preliminary data.</text>
</comment>
<feature type="transmembrane region" description="Helical" evidence="1">
    <location>
        <begin position="65"/>
        <end position="85"/>
    </location>
</feature>
<feature type="transmembrane region" description="Helical" evidence="1">
    <location>
        <begin position="161"/>
        <end position="179"/>
    </location>
</feature>
<dbReference type="Proteomes" id="UP001138793">
    <property type="component" value="Unassembled WGS sequence"/>
</dbReference>
<name>A0A9X1CF70_9BACI</name>
<feature type="domain" description="Phosphatidic acid phosphatase type 2/haloperoxidase" evidence="2">
    <location>
        <begin position="43"/>
        <end position="176"/>
    </location>
</feature>
<keyword evidence="4" id="KW-1185">Reference proteome</keyword>
<dbReference type="PANTHER" id="PTHR14969:SF13">
    <property type="entry name" value="AT30094P"/>
    <property type="match status" value="1"/>
</dbReference>